<dbReference type="Proteomes" id="UP000027451">
    <property type="component" value="Unassembled WGS sequence"/>
</dbReference>
<protein>
    <recommendedName>
        <fullName evidence="1">Integrase catalytic domain-containing protein</fullName>
    </recommendedName>
</protein>
<organism evidence="2 3">
    <name type="scientific">Caballeronia zhejiangensis</name>
    <dbReference type="NCBI Taxonomy" id="871203"/>
    <lineage>
        <taxon>Bacteria</taxon>
        <taxon>Pseudomonadati</taxon>
        <taxon>Pseudomonadota</taxon>
        <taxon>Betaproteobacteria</taxon>
        <taxon>Burkholderiales</taxon>
        <taxon>Burkholderiaceae</taxon>
        <taxon>Caballeronia</taxon>
    </lineage>
</organism>
<evidence type="ECO:0000313" key="3">
    <source>
        <dbReference type="Proteomes" id="UP000027451"/>
    </source>
</evidence>
<evidence type="ECO:0000313" key="2">
    <source>
        <dbReference type="EMBL" id="KDR24877.1"/>
    </source>
</evidence>
<dbReference type="Gene3D" id="3.30.420.10">
    <property type="entry name" value="Ribonuclease H-like superfamily/Ribonuclease H"/>
    <property type="match status" value="1"/>
</dbReference>
<dbReference type="PANTHER" id="PTHR47515:SF1">
    <property type="entry name" value="BLR2054 PROTEIN"/>
    <property type="match status" value="1"/>
</dbReference>
<proteinExistence type="predicted"/>
<feature type="domain" description="Integrase catalytic" evidence="1">
    <location>
        <begin position="1"/>
        <end position="109"/>
    </location>
</feature>
<dbReference type="InterPro" id="IPR012337">
    <property type="entry name" value="RNaseH-like_sf"/>
</dbReference>
<dbReference type="InterPro" id="IPR036397">
    <property type="entry name" value="RNaseH_sf"/>
</dbReference>
<dbReference type="AlphaFoldDB" id="A0A656Q850"/>
<dbReference type="InterPro" id="IPR001584">
    <property type="entry name" value="Integrase_cat-core"/>
</dbReference>
<dbReference type="PROSITE" id="PS50994">
    <property type="entry name" value="INTEGRASE"/>
    <property type="match status" value="1"/>
</dbReference>
<dbReference type="EMBL" id="JFHD01000063">
    <property type="protein sequence ID" value="KDR24877.1"/>
    <property type="molecule type" value="Genomic_DNA"/>
</dbReference>
<comment type="caution">
    <text evidence="2">The sequence shown here is derived from an EMBL/GenBank/DDBJ whole genome shotgun (WGS) entry which is preliminary data.</text>
</comment>
<sequence>MLSKLISVHGAPRYMRSDNGPEFVSAALLKWVVSEKIESASIDPGKPWQNGTNESFNGKFRDECLAMEWFRNRIEAKIVIDDWRRHYNEVRPHSSLNYDTPLAYRQRLERNSTQAVNARTQCS</sequence>
<keyword evidence="3" id="KW-1185">Reference proteome</keyword>
<name>A0A656Q850_9BURK</name>
<dbReference type="GO" id="GO:0015074">
    <property type="term" value="P:DNA integration"/>
    <property type="evidence" value="ECO:0007669"/>
    <property type="project" value="InterPro"/>
</dbReference>
<dbReference type="GO" id="GO:0003676">
    <property type="term" value="F:nucleic acid binding"/>
    <property type="evidence" value="ECO:0007669"/>
    <property type="project" value="InterPro"/>
</dbReference>
<dbReference type="PANTHER" id="PTHR47515">
    <property type="entry name" value="LOW CALCIUM RESPONSE LOCUS PROTEIN T"/>
    <property type="match status" value="1"/>
</dbReference>
<accession>A0A656Q850</accession>
<gene>
    <name evidence="2" type="ORF">BG60_33650</name>
</gene>
<reference evidence="2 3" key="1">
    <citation type="submission" date="2014-03" db="EMBL/GenBank/DDBJ databases">
        <title>Draft Genome Sequences of Four Burkholderia Strains.</title>
        <authorList>
            <person name="Liu X.Y."/>
            <person name="Li C.X."/>
            <person name="Xu J.H."/>
        </authorList>
    </citation>
    <scope>NUCLEOTIDE SEQUENCE [LARGE SCALE GENOMIC DNA]</scope>
    <source>
        <strain evidence="2 3">OP-1</strain>
    </source>
</reference>
<dbReference type="SUPFAM" id="SSF53098">
    <property type="entry name" value="Ribonuclease H-like"/>
    <property type="match status" value="1"/>
</dbReference>
<dbReference type="Pfam" id="PF13683">
    <property type="entry name" value="rve_3"/>
    <property type="match status" value="1"/>
</dbReference>
<evidence type="ECO:0000259" key="1">
    <source>
        <dbReference type="PROSITE" id="PS50994"/>
    </source>
</evidence>